<dbReference type="AlphaFoldDB" id="A0A3A2ZDP1"/>
<feature type="compositionally biased region" description="Basic residues" evidence="1">
    <location>
        <begin position="9"/>
        <end position="23"/>
    </location>
</feature>
<feature type="compositionally biased region" description="Basic and acidic residues" evidence="1">
    <location>
        <begin position="577"/>
        <end position="610"/>
    </location>
</feature>
<evidence type="ECO:0000313" key="2">
    <source>
        <dbReference type="EMBL" id="RJE19437.1"/>
    </source>
</evidence>
<feature type="compositionally biased region" description="Polar residues" evidence="1">
    <location>
        <begin position="44"/>
        <end position="60"/>
    </location>
</feature>
<evidence type="ECO:0000313" key="3">
    <source>
        <dbReference type="Proteomes" id="UP000266188"/>
    </source>
</evidence>
<name>A0A3A2ZDP1_9EURO</name>
<dbReference type="Proteomes" id="UP000266188">
    <property type="component" value="Unassembled WGS sequence"/>
</dbReference>
<dbReference type="STRING" id="2070753.A0A3A2ZDP1"/>
<feature type="compositionally biased region" description="Polar residues" evidence="1">
    <location>
        <begin position="265"/>
        <end position="274"/>
    </location>
</feature>
<organism evidence="2 3">
    <name type="scientific">Aspergillus sclerotialis</name>
    <dbReference type="NCBI Taxonomy" id="2070753"/>
    <lineage>
        <taxon>Eukaryota</taxon>
        <taxon>Fungi</taxon>
        <taxon>Dikarya</taxon>
        <taxon>Ascomycota</taxon>
        <taxon>Pezizomycotina</taxon>
        <taxon>Eurotiomycetes</taxon>
        <taxon>Eurotiomycetidae</taxon>
        <taxon>Eurotiales</taxon>
        <taxon>Aspergillaceae</taxon>
        <taxon>Aspergillus</taxon>
        <taxon>Aspergillus subgen. Polypaecilum</taxon>
    </lineage>
</organism>
<keyword evidence="3" id="KW-1185">Reference proteome</keyword>
<feature type="region of interest" description="Disordered" evidence="1">
    <location>
        <begin position="195"/>
        <end position="274"/>
    </location>
</feature>
<feature type="compositionally biased region" description="Polar residues" evidence="1">
    <location>
        <begin position="823"/>
        <end position="832"/>
    </location>
</feature>
<feature type="region of interest" description="Disordered" evidence="1">
    <location>
        <begin position="800"/>
        <end position="844"/>
    </location>
</feature>
<evidence type="ECO:0000256" key="1">
    <source>
        <dbReference type="SAM" id="MobiDB-lite"/>
    </source>
</evidence>
<feature type="compositionally biased region" description="Polar residues" evidence="1">
    <location>
        <begin position="241"/>
        <end position="255"/>
    </location>
</feature>
<accession>A0A3A2ZDP1</accession>
<feature type="compositionally biased region" description="Low complexity" evidence="1">
    <location>
        <begin position="209"/>
        <end position="219"/>
    </location>
</feature>
<gene>
    <name evidence="2" type="ORF">PHISCL_08226</name>
</gene>
<dbReference type="OrthoDB" id="10251048at2759"/>
<feature type="region of interest" description="Disordered" evidence="1">
    <location>
        <begin position="487"/>
        <end position="517"/>
    </location>
</feature>
<reference evidence="3" key="1">
    <citation type="submission" date="2017-02" db="EMBL/GenBank/DDBJ databases">
        <authorList>
            <person name="Tafer H."/>
            <person name="Lopandic K."/>
        </authorList>
    </citation>
    <scope>NUCLEOTIDE SEQUENCE [LARGE SCALE GENOMIC DNA]</scope>
    <source>
        <strain evidence="3">CBS 366.77</strain>
    </source>
</reference>
<feature type="region of interest" description="Disordered" evidence="1">
    <location>
        <begin position="1"/>
        <end position="60"/>
    </location>
</feature>
<dbReference type="EMBL" id="MVGC01000406">
    <property type="protein sequence ID" value="RJE19437.1"/>
    <property type="molecule type" value="Genomic_DNA"/>
</dbReference>
<sequence>MEVSNEVKTKRRRRKHRGRKKKGTATVESINPGRAPLGFHRSLPGSSHLLQHDNQSVATHTSDCTETSARIAYLPVRSPKLPWTPVPPPPPSTPVPIPERFINFLKKLTSEYPDITERDFLPFQKLKVIAELSSPTPSTLHLDSVQKGEEHCAPPSPVKRRRGLVAMAGQRLPFTGKERRMMAPEIPKVTITAATDGLDDLPPSRPIPLSALSSRASSRNKGAKPWKPFQFSEIENEDTNDLPSNRNLSESSQYDPRTHLPALYQPNSSASSLRLHQRDSIPLSQYYQQEQTLEDRSNTMEQGWARGAGADISRNPLSYSSGNGAAFESPYPHHQAYNAEGPFPGNENCLYVEYPTGFTNQFAVPAGRPSPSGVQSSYVQNFVGEGHAMPEPHYLYPGYQQYMSSSYRWSSHEHQPPSQMIARLSAPILQSASSYPEVLHENHNAHRRLKTDGMYPNVNERLFNLTGPAAPTNPAAQLQRPNLACVPTSNSGRHSKAIEIKPPQTSPDPSKTVKKAQSTEEIKAYLKNFVRESIAAEEKKVNETALRDPSVNTENLSGKECHKGAQKAPGKTSFEVVDEKNAQESQKSEKDSESEKKLEFTKEPQSEKKPPIPHKILTAREEFRLLCASSDPEPWSPKPPVEDQIQDSWFQGPTVKQLGPPPGLLNRIASERRRLSPIGSQFSRQRAILKEANNWFHTDNRGDEELRQQVAEVAQSHADNLAKSKGLSNPNEDPEIENSKQMTLLLGNAILNLKLYRTGDRDAQASNFANFGPAPPHCYEPSHGGRRSYFDRDPFVDTWRPLTSQAIPTSGGEEEKGSVSSGLQESSKTTPAPGSEVEDAKMEV</sequence>
<protein>
    <submittedName>
        <fullName evidence="2">Uncharacterized protein</fullName>
    </submittedName>
</protein>
<comment type="caution">
    <text evidence="2">The sequence shown here is derived from an EMBL/GenBank/DDBJ whole genome shotgun (WGS) entry which is preliminary data.</text>
</comment>
<feature type="region of interest" description="Disordered" evidence="1">
    <location>
        <begin position="545"/>
        <end position="614"/>
    </location>
</feature>
<proteinExistence type="predicted"/>